<organism evidence="6 7">
    <name type="scientific">Trichogramma kaykai</name>
    <dbReference type="NCBI Taxonomy" id="54128"/>
    <lineage>
        <taxon>Eukaryota</taxon>
        <taxon>Metazoa</taxon>
        <taxon>Ecdysozoa</taxon>
        <taxon>Arthropoda</taxon>
        <taxon>Hexapoda</taxon>
        <taxon>Insecta</taxon>
        <taxon>Pterygota</taxon>
        <taxon>Neoptera</taxon>
        <taxon>Endopterygota</taxon>
        <taxon>Hymenoptera</taxon>
        <taxon>Apocrita</taxon>
        <taxon>Proctotrupomorpha</taxon>
        <taxon>Chalcidoidea</taxon>
        <taxon>Trichogrammatidae</taxon>
        <taxon>Trichogramma</taxon>
    </lineage>
</organism>
<dbReference type="InterPro" id="IPR018834">
    <property type="entry name" value="DNA/RNA-bd_Est1-type"/>
</dbReference>
<proteinExistence type="predicted"/>
<evidence type="ECO:0000256" key="3">
    <source>
        <dbReference type="SAM" id="Phobius"/>
    </source>
</evidence>
<evidence type="ECO:0000256" key="1">
    <source>
        <dbReference type="ARBA" id="ARBA00023161"/>
    </source>
</evidence>
<dbReference type="InterPro" id="IPR045153">
    <property type="entry name" value="Est1/Ebs1-like"/>
</dbReference>
<evidence type="ECO:0008006" key="8">
    <source>
        <dbReference type="Google" id="ProtNLM"/>
    </source>
</evidence>
<feature type="region of interest" description="Disordered" evidence="2">
    <location>
        <begin position="606"/>
        <end position="626"/>
    </location>
</feature>
<comment type="caution">
    <text evidence="6">The sequence shown here is derived from an EMBL/GenBank/DDBJ whole genome shotgun (WGS) entry which is preliminary data.</text>
</comment>
<feature type="compositionally biased region" description="Polar residues" evidence="2">
    <location>
        <begin position="615"/>
        <end position="624"/>
    </location>
</feature>
<dbReference type="InterPro" id="IPR019458">
    <property type="entry name" value="Est1-like_N"/>
</dbReference>
<dbReference type="Pfam" id="PF10373">
    <property type="entry name" value="EST1_DNA_bind"/>
    <property type="match status" value="1"/>
</dbReference>
<keyword evidence="1" id="KW-0866">Nonsense-mediated mRNA decay</keyword>
<evidence type="ECO:0000259" key="5">
    <source>
        <dbReference type="Pfam" id="PF10374"/>
    </source>
</evidence>
<keyword evidence="7" id="KW-1185">Reference proteome</keyword>
<feature type="region of interest" description="Disordered" evidence="2">
    <location>
        <begin position="546"/>
        <end position="586"/>
    </location>
</feature>
<dbReference type="Pfam" id="PF10374">
    <property type="entry name" value="EST1"/>
    <property type="match status" value="1"/>
</dbReference>
<keyword evidence="3" id="KW-0472">Membrane</keyword>
<gene>
    <name evidence="6" type="ORF">TKK_000813</name>
</gene>
<keyword evidence="3" id="KW-0812">Transmembrane</keyword>
<dbReference type="GO" id="GO:0000184">
    <property type="term" value="P:nuclear-transcribed mRNA catabolic process, nonsense-mediated decay"/>
    <property type="evidence" value="ECO:0007669"/>
    <property type="project" value="UniProtKB-KW"/>
</dbReference>
<evidence type="ECO:0000313" key="7">
    <source>
        <dbReference type="Proteomes" id="UP001627154"/>
    </source>
</evidence>
<evidence type="ECO:0000313" key="6">
    <source>
        <dbReference type="EMBL" id="KAL3406658.1"/>
    </source>
</evidence>
<evidence type="ECO:0000259" key="4">
    <source>
        <dbReference type="Pfam" id="PF10373"/>
    </source>
</evidence>
<feature type="transmembrane region" description="Helical" evidence="3">
    <location>
        <begin position="1090"/>
        <end position="1116"/>
    </location>
</feature>
<evidence type="ECO:0000256" key="2">
    <source>
        <dbReference type="SAM" id="MobiDB-lite"/>
    </source>
</evidence>
<accession>A0ABD2XMI5</accession>
<dbReference type="PANTHER" id="PTHR15696">
    <property type="entry name" value="SMG-7 SUPPRESSOR WITH MORPHOLOGICAL EFFECT ON GENITALIA PROTEIN 7"/>
    <property type="match status" value="1"/>
</dbReference>
<dbReference type="PANTHER" id="PTHR15696:SF5">
    <property type="entry name" value="NONSENSE-MEDIATED MRNA DECAY FACTOR SMG7"/>
    <property type="match status" value="1"/>
</dbReference>
<feature type="domain" description="Telomerase activating protein Est1-like N-terminal" evidence="5">
    <location>
        <begin position="61"/>
        <end position="172"/>
    </location>
</feature>
<keyword evidence="3" id="KW-1133">Transmembrane helix</keyword>
<feature type="compositionally biased region" description="Basic and acidic residues" evidence="2">
    <location>
        <begin position="557"/>
        <end position="582"/>
    </location>
</feature>
<protein>
    <recommendedName>
        <fullName evidence="8">DNA/RNA-binding domain-containing protein</fullName>
    </recommendedName>
</protein>
<dbReference type="Proteomes" id="UP001627154">
    <property type="component" value="Unassembled WGS sequence"/>
</dbReference>
<feature type="domain" description="DNA/RNA-binding" evidence="4">
    <location>
        <begin position="174"/>
        <end position="433"/>
    </location>
</feature>
<dbReference type="AlphaFoldDB" id="A0ABD2XMI5"/>
<dbReference type="InterPro" id="IPR011990">
    <property type="entry name" value="TPR-like_helical_dom_sf"/>
</dbReference>
<dbReference type="Gene3D" id="1.25.40.10">
    <property type="entry name" value="Tetratricopeptide repeat domain"/>
    <property type="match status" value="1"/>
</dbReference>
<sequence>MGLKKTVKEMHIEFQEARKHIENLSESDALSSSVWTIQRKYLNLGKTIIITDLQYALRYMVEQELWNYGFKNFISILQKMSKNEKNSQRSDAQCIFTKALDEAYGFYLNLLDHFCLFYDLKVPFRRNKYMGIDLENNTKKNSDKNFKSLCYFICTHCLVHLGDLDRYRNQLNEAELFYRHAQSVSPTSGHAYNQLALLDVIRSNKLGTVFHYVQAIMCQHPFGPSIPNLFKTLETVHDINITNPYIEFTQEELINIFLYFHKILHSNANAQKRSGLVKFLNLRILAMVATNSFSSSILLQMFVINLFSIDYLKLCPTNDCKSKLSGEQQKAKQDILKLIVGQLDAMLLTNYTITDSLIGNNALPTIKLCFQWISTRSSILNEPAFSEHSKIWKKFCTVLNNLQIVLSDSERSSFPVRYPLPEDVLVQGFSPLEDCLKNLNFTESDNNQRLDSQTEMYLRVARLIELGHRFTSHLVNGAPLIKYVGGQFVVYNDEAGYVENPTIEPEVLDFTNETNQLDERNSQCTTSDCRIIPVCNLSSIGQESNDILRPECSSGRSVEKMPTNDDPMKIEPNHPDSAEGRIRRNPRPFKNVAIHSILNLTKNGRSNEMTRDQDFNSGATPYHSSTKKNYENVEKRVRSLNDCMPTYSPLFSNNTNTYHNNQKNPTTPTKPNYSFTIHNENSIALDHSYFEYLINDLIIGDDLSSEMSYSDIQDDFDPSYVEATSTPTPSIDNEDNEKAYRLEYWNDLKAFSMYFDSLQNNEDHEDNENNEDDEKASRSYYGNNLKKFSMHFNSAEMSVILGHESTNIRKENTRFQLGSEKKSSGFHRPSEHDQNTSVHTALTEKKLNCESNQEAIKEEYRTKKKLICESDQEAIKAEYRNIRLTQCTRLQLESPKESLNPDSSRLYNRNRDLTVASGHTASTENELSFGSIESHTSENFTKVHWTLSIEPTNSNSSSHCDASCEVTDASMHTAWIDSELNRKIIEPYTSKPSIESSNLNSSRRCDRNRELTNVSVRGAAIERELVNECIQEAVRDEYRNVNFTEFYWRSKSLIREENQVYSIQANIKMDSISIINRNNENKTYCDIRVFLIKLVLFELLVHLLLPFLVALAPWLLRFGRKKYDV</sequence>
<dbReference type="SUPFAM" id="SSF48452">
    <property type="entry name" value="TPR-like"/>
    <property type="match status" value="1"/>
</dbReference>
<dbReference type="EMBL" id="JBJJXI010000018">
    <property type="protein sequence ID" value="KAL3406658.1"/>
    <property type="molecule type" value="Genomic_DNA"/>
</dbReference>
<name>A0ABD2XMI5_9HYME</name>
<reference evidence="6 7" key="1">
    <citation type="journal article" date="2024" name="bioRxiv">
        <title>A reference genome for Trichogramma kaykai: A tiny desert-dwelling parasitoid wasp with competing sex-ratio distorters.</title>
        <authorList>
            <person name="Culotta J."/>
            <person name="Lindsey A.R."/>
        </authorList>
    </citation>
    <scope>NUCLEOTIDE SEQUENCE [LARGE SCALE GENOMIC DNA]</scope>
    <source>
        <strain evidence="6 7">KSX58</strain>
    </source>
</reference>